<proteinExistence type="predicted"/>
<organism evidence="1">
    <name type="scientific">gut metagenome</name>
    <dbReference type="NCBI Taxonomy" id="749906"/>
    <lineage>
        <taxon>unclassified sequences</taxon>
        <taxon>metagenomes</taxon>
        <taxon>organismal metagenomes</taxon>
    </lineage>
</organism>
<protein>
    <submittedName>
        <fullName evidence="1">Uncharacterized protein</fullName>
    </submittedName>
</protein>
<evidence type="ECO:0000313" key="1">
    <source>
        <dbReference type="EMBL" id="EJW91074.1"/>
    </source>
</evidence>
<feature type="non-terminal residue" evidence="1">
    <location>
        <position position="1"/>
    </location>
</feature>
<name>J9FUR2_9ZZZZ</name>
<comment type="caution">
    <text evidence="1">The sequence shown here is derived from an EMBL/GenBank/DDBJ whole genome shotgun (WGS) entry which is preliminary data.</text>
</comment>
<accession>J9FUR2</accession>
<sequence length="40" mass="4372">GLLTPGYIKEVLLPTIRDTQESIDKMKQLLESATLSAGKL</sequence>
<dbReference type="AlphaFoldDB" id="J9FUR2"/>
<gene>
    <name evidence="1" type="ORF">EVA_20817</name>
</gene>
<dbReference type="EMBL" id="AMCI01008413">
    <property type="protein sequence ID" value="EJW91074.1"/>
    <property type="molecule type" value="Genomic_DNA"/>
</dbReference>
<reference evidence="1" key="1">
    <citation type="journal article" date="2012" name="PLoS ONE">
        <title>Gene sets for utilization of primary and secondary nutrition supplies in the distal gut of endangered iberian lynx.</title>
        <authorList>
            <person name="Alcaide M."/>
            <person name="Messina E."/>
            <person name="Richter M."/>
            <person name="Bargiela R."/>
            <person name="Peplies J."/>
            <person name="Huws S.A."/>
            <person name="Newbold C.J."/>
            <person name="Golyshin P.N."/>
            <person name="Simon M.A."/>
            <person name="Lopez G."/>
            <person name="Yakimov M.M."/>
            <person name="Ferrer M."/>
        </authorList>
    </citation>
    <scope>NUCLEOTIDE SEQUENCE</scope>
</reference>